<name>M2RGP9_CERS8</name>
<keyword evidence="2" id="KW-1185">Reference proteome</keyword>
<protein>
    <submittedName>
        <fullName evidence="1">Uncharacterized protein</fullName>
    </submittedName>
</protein>
<dbReference type="HOGENOM" id="CLU_1669175_0_0_1"/>
<reference evidence="1 2" key="1">
    <citation type="journal article" date="2012" name="Proc. Natl. Acad. Sci. U.S.A.">
        <title>Comparative genomics of Ceriporiopsis subvermispora and Phanerochaete chrysosporium provide insight into selective ligninolysis.</title>
        <authorList>
            <person name="Fernandez-Fueyo E."/>
            <person name="Ruiz-Duenas F.J."/>
            <person name="Ferreira P."/>
            <person name="Floudas D."/>
            <person name="Hibbett D.S."/>
            <person name="Canessa P."/>
            <person name="Larrondo L.F."/>
            <person name="James T.Y."/>
            <person name="Seelenfreund D."/>
            <person name="Lobos S."/>
            <person name="Polanco R."/>
            <person name="Tello M."/>
            <person name="Honda Y."/>
            <person name="Watanabe T."/>
            <person name="Watanabe T."/>
            <person name="Ryu J.S."/>
            <person name="Kubicek C.P."/>
            <person name="Schmoll M."/>
            <person name="Gaskell J."/>
            <person name="Hammel K.E."/>
            <person name="St John F.J."/>
            <person name="Vanden Wymelenberg A."/>
            <person name="Sabat G."/>
            <person name="Splinter BonDurant S."/>
            <person name="Syed K."/>
            <person name="Yadav J.S."/>
            <person name="Doddapaneni H."/>
            <person name="Subramanian V."/>
            <person name="Lavin J.L."/>
            <person name="Oguiza J.A."/>
            <person name="Perez G."/>
            <person name="Pisabarro A.G."/>
            <person name="Ramirez L."/>
            <person name="Santoyo F."/>
            <person name="Master E."/>
            <person name="Coutinho P.M."/>
            <person name="Henrissat B."/>
            <person name="Lombard V."/>
            <person name="Magnuson J.K."/>
            <person name="Kuees U."/>
            <person name="Hori C."/>
            <person name="Igarashi K."/>
            <person name="Samejima M."/>
            <person name="Held B.W."/>
            <person name="Barry K.W."/>
            <person name="LaButti K.M."/>
            <person name="Lapidus A."/>
            <person name="Lindquist E.A."/>
            <person name="Lucas S.M."/>
            <person name="Riley R."/>
            <person name="Salamov A.A."/>
            <person name="Hoffmeister D."/>
            <person name="Schwenk D."/>
            <person name="Hadar Y."/>
            <person name="Yarden O."/>
            <person name="de Vries R.P."/>
            <person name="Wiebenga A."/>
            <person name="Stenlid J."/>
            <person name="Eastwood D."/>
            <person name="Grigoriev I.V."/>
            <person name="Berka R.M."/>
            <person name="Blanchette R.A."/>
            <person name="Kersten P."/>
            <person name="Martinez A.T."/>
            <person name="Vicuna R."/>
            <person name="Cullen D."/>
        </authorList>
    </citation>
    <scope>NUCLEOTIDE SEQUENCE [LARGE SCALE GENOMIC DNA]</scope>
    <source>
        <strain evidence="1 2">B</strain>
    </source>
</reference>
<dbReference type="EMBL" id="KB445796">
    <property type="protein sequence ID" value="EMD37647.1"/>
    <property type="molecule type" value="Genomic_DNA"/>
</dbReference>
<evidence type="ECO:0000313" key="1">
    <source>
        <dbReference type="EMBL" id="EMD37647.1"/>
    </source>
</evidence>
<dbReference type="Proteomes" id="UP000016930">
    <property type="component" value="Unassembled WGS sequence"/>
</dbReference>
<organism evidence="1 2">
    <name type="scientific">Ceriporiopsis subvermispora (strain B)</name>
    <name type="common">White-rot fungus</name>
    <name type="synonym">Gelatoporia subvermispora</name>
    <dbReference type="NCBI Taxonomy" id="914234"/>
    <lineage>
        <taxon>Eukaryota</taxon>
        <taxon>Fungi</taxon>
        <taxon>Dikarya</taxon>
        <taxon>Basidiomycota</taxon>
        <taxon>Agaricomycotina</taxon>
        <taxon>Agaricomycetes</taxon>
        <taxon>Polyporales</taxon>
        <taxon>Gelatoporiaceae</taxon>
        <taxon>Gelatoporia</taxon>
    </lineage>
</organism>
<proteinExistence type="predicted"/>
<evidence type="ECO:0000313" key="2">
    <source>
        <dbReference type="Proteomes" id="UP000016930"/>
    </source>
</evidence>
<sequence length="158" mass="17066">MSDSLPPGLGTPNYIPSLANRVRTANPDLPVDSIVLQSLLLCLIARLPSLHTAAPCVGVSTGVEQSQVDTGICAHLILRTTEEDIGLLANLVTLVSMYNLIFNCSHVAVRRRVRCLGSPTLVSCVGHEFVMRLTRGKAQLTSQVHMYTTYLISILALV</sequence>
<accession>M2RGP9</accession>
<gene>
    <name evidence="1" type="ORF">CERSUDRAFT_83399</name>
</gene>
<dbReference type="AlphaFoldDB" id="M2RGP9"/>
<dbReference type="OrthoDB" id="5582146at2759"/>